<dbReference type="Gene3D" id="2.120.10.80">
    <property type="entry name" value="Kelch-type beta propeller"/>
    <property type="match status" value="2"/>
</dbReference>
<evidence type="ECO:0000256" key="1">
    <source>
        <dbReference type="ARBA" id="ARBA00022441"/>
    </source>
</evidence>
<evidence type="ECO:0008006" key="6">
    <source>
        <dbReference type="Google" id="ProtNLM"/>
    </source>
</evidence>
<evidence type="ECO:0000313" key="5">
    <source>
        <dbReference type="Proteomes" id="UP000031327"/>
    </source>
</evidence>
<dbReference type="EMBL" id="JWIC01000005">
    <property type="protein sequence ID" value="KID57525.1"/>
    <property type="molecule type" value="Genomic_DNA"/>
</dbReference>
<dbReference type="Pfam" id="PF24681">
    <property type="entry name" value="Kelch_KLHDC2_KLHL20_DRC7"/>
    <property type="match status" value="1"/>
</dbReference>
<dbReference type="InterPro" id="IPR051746">
    <property type="entry name" value="Kelch_domain_containing_8"/>
</dbReference>
<dbReference type="Pfam" id="PF01344">
    <property type="entry name" value="Kelch_1"/>
    <property type="match status" value="1"/>
</dbReference>
<comment type="caution">
    <text evidence="4">The sequence shown here is derived from an EMBL/GenBank/DDBJ whole genome shotgun (WGS) entry which is preliminary data.</text>
</comment>
<dbReference type="RefSeq" id="WP_039609296.1">
    <property type="nucleotide sequence ID" value="NZ_JWIC01000005.1"/>
</dbReference>
<reference evidence="4 5" key="1">
    <citation type="submission" date="2014-12" db="EMBL/GenBank/DDBJ databases">
        <title>Draft Genome Sequence of Pseudoalteromonas luteoviolacea HI1.</title>
        <authorList>
            <person name="Asahina A.Y."/>
            <person name="Hadfield M.G."/>
        </authorList>
    </citation>
    <scope>NUCLEOTIDE SEQUENCE [LARGE SCALE GENOMIC DNA]</scope>
    <source>
        <strain evidence="4 5">HI1</strain>
    </source>
</reference>
<dbReference type="PANTHER" id="PTHR46260">
    <property type="entry name" value="RING-TYPE DOMAIN-CONTAINING PROTEIN"/>
    <property type="match status" value="1"/>
</dbReference>
<keyword evidence="2" id="KW-0677">Repeat</keyword>
<gene>
    <name evidence="4" type="ORF">JF50_10050</name>
</gene>
<dbReference type="InterPro" id="IPR006652">
    <property type="entry name" value="Kelch_1"/>
</dbReference>
<keyword evidence="3" id="KW-0732">Signal</keyword>
<dbReference type="AlphaFoldDB" id="A0A0C1QDT3"/>
<keyword evidence="1" id="KW-0880">Kelch repeat</keyword>
<protein>
    <recommendedName>
        <fullName evidence="6">Galactose oxidase</fullName>
    </recommendedName>
</protein>
<dbReference type="PANTHER" id="PTHR46260:SF3">
    <property type="entry name" value="RING-TYPE DOMAIN-CONTAINING PROTEIN"/>
    <property type="match status" value="1"/>
</dbReference>
<feature type="signal peptide" evidence="3">
    <location>
        <begin position="1"/>
        <end position="28"/>
    </location>
</feature>
<dbReference type="SUPFAM" id="SSF117281">
    <property type="entry name" value="Kelch motif"/>
    <property type="match status" value="2"/>
</dbReference>
<dbReference type="InterPro" id="IPR015915">
    <property type="entry name" value="Kelch-typ_b-propeller"/>
</dbReference>
<proteinExistence type="predicted"/>
<accession>A0A0C1QDT3</accession>
<evidence type="ECO:0000256" key="3">
    <source>
        <dbReference type="SAM" id="SignalP"/>
    </source>
</evidence>
<dbReference type="OrthoDB" id="9769308at2"/>
<evidence type="ECO:0000313" key="4">
    <source>
        <dbReference type="EMBL" id="KID57525.1"/>
    </source>
</evidence>
<evidence type="ECO:0000256" key="2">
    <source>
        <dbReference type="ARBA" id="ARBA00022737"/>
    </source>
</evidence>
<dbReference type="SMART" id="SM00612">
    <property type="entry name" value="Kelch"/>
    <property type="match status" value="4"/>
</dbReference>
<feature type="chain" id="PRO_5002151144" description="Galactose oxidase" evidence="3">
    <location>
        <begin position="29"/>
        <end position="352"/>
    </location>
</feature>
<sequence length="352" mass="38539">MRFLSSKVNLVMQCSIVLSGLFISNAWASQNATENDRYTWQEAPRLPIAFQEIYPSVFKERIIVGGGFTPSQSPSFFGLGPSKEVYLLNPPTGRWQKAPSLPESRHHIGMVSNRHYVYGIGGYTGPKSDAWQIQRSVFRLDGKFQQWRSGPSLPIPLAESVYANVGKYIHVIGGKTISSKTGEKVDSNAHYVLVNNAYWRKAKPPSIERSAAASAVIGNKIYVFGGRTLDEGSKNLSYAEVYDTKMDTWTEISPLPVASAGLSASVLDGKVIVTGGEVFGPNHQWEKGEAFDSAWSYDPKTDKWSALPDMPQARHGHGSVTLNNTLFLIGGAAKVGPQHTLQTTLSLQSSSK</sequence>
<dbReference type="Proteomes" id="UP000031327">
    <property type="component" value="Unassembled WGS sequence"/>
</dbReference>
<name>A0A0C1QDT3_9GAMM</name>
<organism evidence="4 5">
    <name type="scientific">Pseudoalteromonas luteoviolacea</name>
    <dbReference type="NCBI Taxonomy" id="43657"/>
    <lineage>
        <taxon>Bacteria</taxon>
        <taxon>Pseudomonadati</taxon>
        <taxon>Pseudomonadota</taxon>
        <taxon>Gammaproteobacteria</taxon>
        <taxon>Alteromonadales</taxon>
        <taxon>Pseudoalteromonadaceae</taxon>
        <taxon>Pseudoalteromonas</taxon>
    </lineage>
</organism>